<organism evidence="1 2">
    <name type="scientific">Gossypium arboreum</name>
    <name type="common">Tree cotton</name>
    <name type="synonym">Gossypium nanking</name>
    <dbReference type="NCBI Taxonomy" id="29729"/>
    <lineage>
        <taxon>Eukaryota</taxon>
        <taxon>Viridiplantae</taxon>
        <taxon>Streptophyta</taxon>
        <taxon>Embryophyta</taxon>
        <taxon>Tracheophyta</taxon>
        <taxon>Spermatophyta</taxon>
        <taxon>Magnoliopsida</taxon>
        <taxon>eudicotyledons</taxon>
        <taxon>Gunneridae</taxon>
        <taxon>Pentapetalae</taxon>
        <taxon>rosids</taxon>
        <taxon>malvids</taxon>
        <taxon>Malvales</taxon>
        <taxon>Malvaceae</taxon>
        <taxon>Malvoideae</taxon>
        <taxon>Gossypium</taxon>
    </lineage>
</organism>
<sequence>MKDIEATVISKIVEDCHHTIEPYFGKDTGIVSDVYDTRLCGTVVCPLGLDHGQDTRACLVAV</sequence>
<dbReference type="Proteomes" id="UP000032142">
    <property type="component" value="Unassembled WGS sequence"/>
</dbReference>
<dbReference type="AlphaFoldDB" id="A0A0B0P7R6"/>
<protein>
    <submittedName>
        <fullName evidence="1">Uncharacterized protein</fullName>
    </submittedName>
</protein>
<dbReference type="EMBL" id="KN412954">
    <property type="protein sequence ID" value="KHG19396.1"/>
    <property type="molecule type" value="Genomic_DNA"/>
</dbReference>
<proteinExistence type="predicted"/>
<gene>
    <name evidence="1" type="ORF">F383_24704</name>
</gene>
<accession>A0A0B0P7R6</accession>
<keyword evidence="2" id="KW-1185">Reference proteome</keyword>
<name>A0A0B0P7R6_GOSAR</name>
<reference evidence="2" key="1">
    <citation type="submission" date="2014-09" db="EMBL/GenBank/DDBJ databases">
        <authorList>
            <person name="Mudge J."/>
            <person name="Ramaraj T."/>
            <person name="Lindquist I.E."/>
            <person name="Bharti A.K."/>
            <person name="Sundararajan A."/>
            <person name="Cameron C.T."/>
            <person name="Woodward J.E."/>
            <person name="May G.D."/>
            <person name="Brubaker C."/>
            <person name="Broadhvest J."/>
            <person name="Wilkins T.A."/>
        </authorList>
    </citation>
    <scope>NUCLEOTIDE SEQUENCE</scope>
    <source>
        <strain evidence="2">cv. AKA8401</strain>
    </source>
</reference>
<evidence type="ECO:0000313" key="1">
    <source>
        <dbReference type="EMBL" id="KHG19396.1"/>
    </source>
</evidence>
<evidence type="ECO:0000313" key="2">
    <source>
        <dbReference type="Proteomes" id="UP000032142"/>
    </source>
</evidence>